<keyword evidence="4" id="KW-1185">Reference proteome</keyword>
<dbReference type="FunFam" id="1.25.40.10:FF:000344">
    <property type="entry name" value="Pentatricopeptide repeat-containing protein"/>
    <property type="match status" value="1"/>
</dbReference>
<dbReference type="PROSITE" id="PS51375">
    <property type="entry name" value="PPR"/>
    <property type="match status" value="6"/>
</dbReference>
<dbReference type="NCBIfam" id="TIGR00756">
    <property type="entry name" value="PPR"/>
    <property type="match status" value="6"/>
</dbReference>
<evidence type="ECO:0008006" key="5">
    <source>
        <dbReference type="Google" id="ProtNLM"/>
    </source>
</evidence>
<feature type="repeat" description="PPR" evidence="2">
    <location>
        <begin position="326"/>
        <end position="360"/>
    </location>
</feature>
<dbReference type="Pfam" id="PF01535">
    <property type="entry name" value="PPR"/>
    <property type="match status" value="6"/>
</dbReference>
<dbReference type="Gene3D" id="1.25.40.10">
    <property type="entry name" value="Tetratricopeptide repeat domain"/>
    <property type="match status" value="6"/>
</dbReference>
<gene>
    <name evidence="3" type="ORF">KP509_24G054500</name>
</gene>
<reference evidence="3" key="1">
    <citation type="submission" date="2021-08" db="EMBL/GenBank/DDBJ databases">
        <title>WGS assembly of Ceratopteris richardii.</title>
        <authorList>
            <person name="Marchant D.B."/>
            <person name="Chen G."/>
            <person name="Jenkins J."/>
            <person name="Shu S."/>
            <person name="Leebens-Mack J."/>
            <person name="Grimwood J."/>
            <person name="Schmutz J."/>
            <person name="Soltis P."/>
            <person name="Soltis D."/>
            <person name="Chen Z.-H."/>
        </authorList>
    </citation>
    <scope>NUCLEOTIDE SEQUENCE</scope>
    <source>
        <strain evidence="3">Whitten #5841</strain>
        <tissue evidence="3">Leaf</tissue>
    </source>
</reference>
<dbReference type="EMBL" id="CM035429">
    <property type="protein sequence ID" value="KAH7300289.1"/>
    <property type="molecule type" value="Genomic_DNA"/>
</dbReference>
<dbReference type="GO" id="GO:0003723">
    <property type="term" value="F:RNA binding"/>
    <property type="evidence" value="ECO:0007669"/>
    <property type="project" value="InterPro"/>
</dbReference>
<comment type="caution">
    <text evidence="3">The sequence shown here is derived from an EMBL/GenBank/DDBJ whole genome shotgun (WGS) entry which is preliminary data.</text>
</comment>
<protein>
    <recommendedName>
        <fullName evidence="5">Pentatricopeptide repeat-containing protein</fullName>
    </recommendedName>
</protein>
<keyword evidence="1" id="KW-0677">Repeat</keyword>
<accession>A0A8T2RUS8</accession>
<dbReference type="PANTHER" id="PTHR47926">
    <property type="entry name" value="PENTATRICOPEPTIDE REPEAT-CONTAINING PROTEIN"/>
    <property type="match status" value="1"/>
</dbReference>
<dbReference type="InterPro" id="IPR011990">
    <property type="entry name" value="TPR-like_helical_dom_sf"/>
</dbReference>
<dbReference type="AlphaFoldDB" id="A0A8T2RUS8"/>
<evidence type="ECO:0000256" key="2">
    <source>
        <dbReference type="PROSITE-ProRule" id="PRU00708"/>
    </source>
</evidence>
<evidence type="ECO:0000256" key="1">
    <source>
        <dbReference type="ARBA" id="ARBA00022737"/>
    </source>
</evidence>
<evidence type="ECO:0000313" key="3">
    <source>
        <dbReference type="EMBL" id="KAH7300289.1"/>
    </source>
</evidence>
<dbReference type="InterPro" id="IPR046960">
    <property type="entry name" value="PPR_At4g14850-like_plant"/>
</dbReference>
<dbReference type="FunFam" id="1.25.40.10:FF:000158">
    <property type="entry name" value="pentatricopeptide repeat-containing protein At2g33680"/>
    <property type="match status" value="1"/>
</dbReference>
<dbReference type="Pfam" id="PF13041">
    <property type="entry name" value="PPR_2"/>
    <property type="match status" value="5"/>
</dbReference>
<evidence type="ECO:0000313" key="4">
    <source>
        <dbReference type="Proteomes" id="UP000825935"/>
    </source>
</evidence>
<dbReference type="OrthoDB" id="822380at2759"/>
<feature type="repeat" description="PPR" evidence="2">
    <location>
        <begin position="122"/>
        <end position="156"/>
    </location>
</feature>
<proteinExistence type="predicted"/>
<organism evidence="3 4">
    <name type="scientific">Ceratopteris richardii</name>
    <name type="common">Triangle waterfern</name>
    <dbReference type="NCBI Taxonomy" id="49495"/>
    <lineage>
        <taxon>Eukaryota</taxon>
        <taxon>Viridiplantae</taxon>
        <taxon>Streptophyta</taxon>
        <taxon>Embryophyta</taxon>
        <taxon>Tracheophyta</taxon>
        <taxon>Polypodiopsida</taxon>
        <taxon>Polypodiidae</taxon>
        <taxon>Polypodiales</taxon>
        <taxon>Pteridineae</taxon>
        <taxon>Pteridaceae</taxon>
        <taxon>Parkerioideae</taxon>
        <taxon>Ceratopteris</taxon>
    </lineage>
</organism>
<dbReference type="Proteomes" id="UP000825935">
    <property type="component" value="Chromosome 24"/>
</dbReference>
<dbReference type="FunFam" id="1.25.40.10:FF:000285">
    <property type="entry name" value="Pentatricopeptide repeat-containing protein, chloroplastic"/>
    <property type="match status" value="1"/>
</dbReference>
<name>A0A8T2RUS8_CERRI</name>
<dbReference type="GO" id="GO:0009451">
    <property type="term" value="P:RNA modification"/>
    <property type="evidence" value="ECO:0007669"/>
    <property type="project" value="InterPro"/>
</dbReference>
<feature type="repeat" description="PPR" evidence="2">
    <location>
        <begin position="224"/>
        <end position="258"/>
    </location>
</feature>
<feature type="repeat" description="PPR" evidence="2">
    <location>
        <begin position="428"/>
        <end position="462"/>
    </location>
</feature>
<sequence>MSQKLHYAPYIPNKQSNQNGSTRSSIIMDFVRSGKLQNALTLYDRLQNDATAYPCVHTYAALLKACAKLKRLYTGLIIHHNVAITGQAWKSMCIASGLINMYAECGSLLDAQQVFNSLPVRNAVCWNALMTAYARHGYGEEALMAFDNMLEEGIDPTAVAYINVLKACAILGCVTRAQGMHAEFERTGLLGKDVSIGNTLLHMYAKCGLIAKAQEVFDRLVNPNLISWNALMTGCSEQGYHGEVRHIFDRMQSRKICPDAITLICVLKACGILGESVTFGTIHAEAERKGLLEKDFVIVNTIIDNYIKLDMVSKAWQVLNRLPVEDVMAWNALISSCVKHGLHKEALEYLKQMQSENVSPDSVTYVWGLKACGGLEDLSEGQELHVEIERRNMLVDNHFLGSALVDMYSKSGSLAKARQVFESLRIRNVVTWTALISGYVEHSDGEQALDCFKQMQSAAIPANAFTYAEVVRACGSLRDAEQGRIFHAEIVRLGLLQSSIIVGSTLVDMYSKCGLIWKAKQVFDMLSKRDVIAWTSLATAYAENGQAEESLYMIEQMQHDGISSDEVALVCSLKICGIVGATSKGIDIHAELVRKGLLGGLVLENALVDMYSKCGELSLAQETFDRLPCQDVACWNSLIAAYALYRDGAWSFEIFDKMLSVGIFPDTITFSIILNVCGLVGLFAKGHALFDAMSELYGITPTVEHHNCMVDIHCRAGFIDKALALIEPFSDAVTHRSILGACKKWGSVEGGLQTFEIKSINKFEGY</sequence>
<dbReference type="InterPro" id="IPR002885">
    <property type="entry name" value="PPR_rpt"/>
</dbReference>
<feature type="repeat" description="PPR" evidence="2">
    <location>
        <begin position="631"/>
        <end position="665"/>
    </location>
</feature>
<feature type="repeat" description="PPR" evidence="2">
    <location>
        <begin position="530"/>
        <end position="564"/>
    </location>
</feature>
<dbReference type="FunFam" id="1.25.40.10:FF:000381">
    <property type="entry name" value="Pentatricopeptide repeat-containing protein"/>
    <property type="match status" value="1"/>
</dbReference>
<dbReference type="GO" id="GO:0048731">
    <property type="term" value="P:system development"/>
    <property type="evidence" value="ECO:0007669"/>
    <property type="project" value="UniProtKB-ARBA"/>
</dbReference>